<comment type="caution">
    <text evidence="1">The sequence shown here is derived from an EMBL/GenBank/DDBJ whole genome shotgun (WGS) entry which is preliminary data.</text>
</comment>
<reference evidence="1" key="1">
    <citation type="submission" date="2020-06" db="EMBL/GenBank/DDBJ databases">
        <authorList>
            <person name="Li T."/>
            <person name="Hu X."/>
            <person name="Zhang T."/>
            <person name="Song X."/>
            <person name="Zhang H."/>
            <person name="Dai N."/>
            <person name="Sheng W."/>
            <person name="Hou X."/>
            <person name="Wei L."/>
        </authorList>
    </citation>
    <scope>NUCLEOTIDE SEQUENCE</scope>
    <source>
        <strain evidence="1">K16</strain>
        <tissue evidence="1">Leaf</tissue>
    </source>
</reference>
<organism evidence="1 2">
    <name type="scientific">Sesamum angolense</name>
    <dbReference type="NCBI Taxonomy" id="2727404"/>
    <lineage>
        <taxon>Eukaryota</taxon>
        <taxon>Viridiplantae</taxon>
        <taxon>Streptophyta</taxon>
        <taxon>Embryophyta</taxon>
        <taxon>Tracheophyta</taxon>
        <taxon>Spermatophyta</taxon>
        <taxon>Magnoliopsida</taxon>
        <taxon>eudicotyledons</taxon>
        <taxon>Gunneridae</taxon>
        <taxon>Pentapetalae</taxon>
        <taxon>asterids</taxon>
        <taxon>lamiids</taxon>
        <taxon>Lamiales</taxon>
        <taxon>Pedaliaceae</taxon>
        <taxon>Sesamum</taxon>
    </lineage>
</organism>
<reference evidence="1" key="2">
    <citation type="journal article" date="2024" name="Plant">
        <title>Genomic evolution and insights into agronomic trait innovations of Sesamum species.</title>
        <authorList>
            <person name="Miao H."/>
            <person name="Wang L."/>
            <person name="Qu L."/>
            <person name="Liu H."/>
            <person name="Sun Y."/>
            <person name="Le M."/>
            <person name="Wang Q."/>
            <person name="Wei S."/>
            <person name="Zheng Y."/>
            <person name="Lin W."/>
            <person name="Duan Y."/>
            <person name="Cao H."/>
            <person name="Xiong S."/>
            <person name="Wang X."/>
            <person name="Wei L."/>
            <person name="Li C."/>
            <person name="Ma Q."/>
            <person name="Ju M."/>
            <person name="Zhao R."/>
            <person name="Li G."/>
            <person name="Mu C."/>
            <person name="Tian Q."/>
            <person name="Mei H."/>
            <person name="Zhang T."/>
            <person name="Gao T."/>
            <person name="Zhang H."/>
        </authorList>
    </citation>
    <scope>NUCLEOTIDE SEQUENCE</scope>
    <source>
        <strain evidence="1">K16</strain>
    </source>
</reference>
<evidence type="ECO:0000313" key="2">
    <source>
        <dbReference type="Proteomes" id="UP001289374"/>
    </source>
</evidence>
<protein>
    <submittedName>
        <fullName evidence="1">Uncharacterized protein</fullName>
    </submittedName>
</protein>
<name>A0AAE1W3C2_9LAMI</name>
<sequence length="118" mass="13479">MPASNRTMMMPSPNLVMYSNLMVAGMLGKVPMPSIVEQVVIFYDNNWAIEQAKESRSHHRSKHNLRRYHLLREMVSRGDVRMDRVKSAENIVDPLTKLVSQNALTKHLGKMGLRSMGD</sequence>
<keyword evidence="2" id="KW-1185">Reference proteome</keyword>
<dbReference type="AlphaFoldDB" id="A0AAE1W3C2"/>
<gene>
    <name evidence="1" type="ORF">Sango_2719700</name>
</gene>
<evidence type="ECO:0000313" key="1">
    <source>
        <dbReference type="EMBL" id="KAK4385957.1"/>
    </source>
</evidence>
<dbReference type="Proteomes" id="UP001289374">
    <property type="component" value="Unassembled WGS sequence"/>
</dbReference>
<dbReference type="CDD" id="cd09272">
    <property type="entry name" value="RNase_HI_RT_Ty1"/>
    <property type="match status" value="1"/>
</dbReference>
<proteinExistence type="predicted"/>
<accession>A0AAE1W3C2</accession>
<dbReference type="EMBL" id="JACGWL010000016">
    <property type="protein sequence ID" value="KAK4385957.1"/>
    <property type="molecule type" value="Genomic_DNA"/>
</dbReference>